<reference evidence="10" key="1">
    <citation type="submission" date="2007-11" db="EMBL/GenBank/DDBJ databases">
        <title>Complete genome sequence of Clostridium phytofermentans ISDg.</title>
        <authorList>
            <person name="Leschine S.B."/>
            <person name="Warnick T.A."/>
            <person name="Blanchard J.L."/>
            <person name="Schnell D.J."/>
            <person name="Petit E.L."/>
            <person name="LaTouf W.G."/>
            <person name="Copeland A."/>
            <person name="Lucas S."/>
            <person name="Lapidus A."/>
            <person name="Barry K."/>
            <person name="Glavina del Rio T."/>
            <person name="Dalin E."/>
            <person name="Tice H."/>
            <person name="Pitluck S."/>
            <person name="Kiss H."/>
            <person name="Brettin T."/>
            <person name="Bruce D."/>
            <person name="Detter J.C."/>
            <person name="Han C."/>
            <person name="Kuske C."/>
            <person name="Schmutz J."/>
            <person name="Larimer F."/>
            <person name="Land M."/>
            <person name="Hauser L."/>
            <person name="Kyrpides N."/>
            <person name="Kim E.A."/>
            <person name="Richardson P."/>
        </authorList>
    </citation>
    <scope>NUCLEOTIDE SEQUENCE [LARGE SCALE GENOMIC DNA]</scope>
    <source>
        <strain evidence="10">ATCC 700394 / DSM 18823 / ISDg</strain>
    </source>
</reference>
<dbReference type="HOGENOM" id="CLU_016047_1_0_9"/>
<feature type="domain" description="ABC transmembrane type-1" evidence="8">
    <location>
        <begin position="80"/>
        <end position="278"/>
    </location>
</feature>
<dbReference type="GO" id="GO:0055085">
    <property type="term" value="P:transmembrane transport"/>
    <property type="evidence" value="ECO:0007669"/>
    <property type="project" value="InterPro"/>
</dbReference>
<dbReference type="CDD" id="cd06261">
    <property type="entry name" value="TM_PBP2"/>
    <property type="match status" value="1"/>
</dbReference>
<dbReference type="RefSeq" id="WP_012198959.1">
    <property type="nucleotide sequence ID" value="NC_010001.1"/>
</dbReference>
<comment type="similarity">
    <text evidence="7">Belongs to the binding-protein-dependent transport system permease family.</text>
</comment>
<dbReference type="KEGG" id="cpy:Cphy_0930"/>
<name>A9KLI5_LACP7</name>
<evidence type="ECO:0000256" key="1">
    <source>
        <dbReference type="ARBA" id="ARBA00004651"/>
    </source>
</evidence>
<dbReference type="OrthoDB" id="157184at2"/>
<evidence type="ECO:0000256" key="5">
    <source>
        <dbReference type="ARBA" id="ARBA00022989"/>
    </source>
</evidence>
<dbReference type="PANTHER" id="PTHR43744:SF9">
    <property type="entry name" value="POLYGALACTURONAN_RHAMNOGALACTURONAN TRANSPORT SYSTEM PERMEASE PROTEIN YTCP"/>
    <property type="match status" value="1"/>
</dbReference>
<evidence type="ECO:0000313" key="10">
    <source>
        <dbReference type="Proteomes" id="UP000000370"/>
    </source>
</evidence>
<feature type="transmembrane region" description="Helical" evidence="7">
    <location>
        <begin position="189"/>
        <end position="214"/>
    </location>
</feature>
<dbReference type="AlphaFoldDB" id="A9KLI5"/>
<dbReference type="EMBL" id="CP000885">
    <property type="protein sequence ID" value="ABX41314.1"/>
    <property type="molecule type" value="Genomic_DNA"/>
</dbReference>
<evidence type="ECO:0000256" key="4">
    <source>
        <dbReference type="ARBA" id="ARBA00022692"/>
    </source>
</evidence>
<keyword evidence="2 7" id="KW-0813">Transport</keyword>
<dbReference type="PANTHER" id="PTHR43744">
    <property type="entry name" value="ABC TRANSPORTER PERMEASE PROTEIN MG189-RELATED-RELATED"/>
    <property type="match status" value="1"/>
</dbReference>
<dbReference type="InterPro" id="IPR000515">
    <property type="entry name" value="MetI-like"/>
</dbReference>
<keyword evidence="4 7" id="KW-0812">Transmembrane</keyword>
<evidence type="ECO:0000256" key="3">
    <source>
        <dbReference type="ARBA" id="ARBA00022475"/>
    </source>
</evidence>
<keyword evidence="10" id="KW-1185">Reference proteome</keyword>
<gene>
    <name evidence="9" type="ordered locus">Cphy_0930</name>
</gene>
<dbReference type="eggNOG" id="COG0395">
    <property type="taxonomic scope" value="Bacteria"/>
</dbReference>
<evidence type="ECO:0000256" key="2">
    <source>
        <dbReference type="ARBA" id="ARBA00022448"/>
    </source>
</evidence>
<proteinExistence type="inferred from homology"/>
<accession>A9KLI5</accession>
<dbReference type="Pfam" id="PF00528">
    <property type="entry name" value="BPD_transp_1"/>
    <property type="match status" value="1"/>
</dbReference>
<feature type="transmembrane region" description="Helical" evidence="7">
    <location>
        <begin position="84"/>
        <end position="103"/>
    </location>
</feature>
<keyword evidence="3" id="KW-1003">Cell membrane</keyword>
<dbReference type="InterPro" id="IPR035906">
    <property type="entry name" value="MetI-like_sf"/>
</dbReference>
<evidence type="ECO:0000259" key="8">
    <source>
        <dbReference type="PROSITE" id="PS50928"/>
    </source>
</evidence>
<evidence type="ECO:0000256" key="6">
    <source>
        <dbReference type="ARBA" id="ARBA00023136"/>
    </source>
</evidence>
<dbReference type="Proteomes" id="UP000000370">
    <property type="component" value="Chromosome"/>
</dbReference>
<dbReference type="SUPFAM" id="SSF161098">
    <property type="entry name" value="MetI-like"/>
    <property type="match status" value="1"/>
</dbReference>
<dbReference type="STRING" id="357809.Cphy_0930"/>
<evidence type="ECO:0000313" key="9">
    <source>
        <dbReference type="EMBL" id="ABX41314.1"/>
    </source>
</evidence>
<feature type="transmembrane region" description="Helical" evidence="7">
    <location>
        <begin position="115"/>
        <end position="135"/>
    </location>
</feature>
<keyword evidence="6 7" id="KW-0472">Membrane</keyword>
<protein>
    <submittedName>
        <fullName evidence="9">Binding-protein-dependent transport systems inner membrane component</fullName>
    </submittedName>
</protein>
<organism evidence="9 10">
    <name type="scientific">Lachnoclostridium phytofermentans (strain ATCC 700394 / DSM 18823 / ISDg)</name>
    <name type="common">Clostridium phytofermentans</name>
    <dbReference type="NCBI Taxonomy" id="357809"/>
    <lineage>
        <taxon>Bacteria</taxon>
        <taxon>Bacillati</taxon>
        <taxon>Bacillota</taxon>
        <taxon>Clostridia</taxon>
        <taxon>Lachnospirales</taxon>
        <taxon>Lachnospiraceae</taxon>
    </lineage>
</organism>
<feature type="transmembrane region" description="Helical" evidence="7">
    <location>
        <begin position="262"/>
        <end position="279"/>
    </location>
</feature>
<evidence type="ECO:0000256" key="7">
    <source>
        <dbReference type="RuleBase" id="RU363032"/>
    </source>
</evidence>
<feature type="transmembrane region" description="Helical" evidence="7">
    <location>
        <begin position="20"/>
        <end position="44"/>
    </location>
</feature>
<comment type="subcellular location">
    <subcellularLocation>
        <location evidence="1 7">Cell membrane</location>
        <topology evidence="1 7">Multi-pass membrane protein</topology>
    </subcellularLocation>
</comment>
<dbReference type="PROSITE" id="PS50928">
    <property type="entry name" value="ABC_TM1"/>
    <property type="match status" value="1"/>
</dbReference>
<feature type="transmembrane region" description="Helical" evidence="7">
    <location>
        <begin position="147"/>
        <end position="168"/>
    </location>
</feature>
<dbReference type="Gene3D" id="1.10.3720.10">
    <property type="entry name" value="MetI-like"/>
    <property type="match status" value="1"/>
</dbReference>
<sequence length="294" mass="33463" precursor="true">MTKKYNKYRTRINNKIFDIVVYAILLGVAIITIVPFLQVATISLSPAHVASSYGLHLFPKEIDLNGYKSILRYKTIWTSYGNTIMRTVLGTGISMILYVTGAYPLAKKYLPHRKFWTLFVIFTMYFSGGMIPMYLLINNWLKISNTIWALVLPGAMSAYNLIIVRNFFESIPDSLEESARIDGANDITILFKIIIPLSKPCLATVSLWCIVAHWNSWFDCMLYMKEESKYVLQYTLQRILIDGQVQDINLVDVVVNTDSMKMAALMVSIIPIIIVYPFIQKYFTSGVMIGAVKG</sequence>
<dbReference type="GO" id="GO:0005886">
    <property type="term" value="C:plasma membrane"/>
    <property type="evidence" value="ECO:0007669"/>
    <property type="project" value="UniProtKB-SubCell"/>
</dbReference>
<keyword evidence="5 7" id="KW-1133">Transmembrane helix</keyword>